<dbReference type="Pfam" id="PF00589">
    <property type="entry name" value="Phage_integrase"/>
    <property type="match status" value="1"/>
</dbReference>
<dbReference type="PANTHER" id="PTHR30349">
    <property type="entry name" value="PHAGE INTEGRASE-RELATED"/>
    <property type="match status" value="1"/>
</dbReference>
<evidence type="ECO:0000256" key="4">
    <source>
        <dbReference type="ARBA" id="ARBA00023172"/>
    </source>
</evidence>
<evidence type="ECO:0000256" key="2">
    <source>
        <dbReference type="ARBA" id="ARBA00022908"/>
    </source>
</evidence>
<protein>
    <submittedName>
        <fullName evidence="6">Site-specific integrase</fullName>
    </submittedName>
</protein>
<comment type="caution">
    <text evidence="6">The sequence shown here is derived from an EMBL/GenBank/DDBJ whole genome shotgun (WGS) entry which is preliminary data.</text>
</comment>
<keyword evidence="2" id="KW-0229">DNA integration</keyword>
<dbReference type="PROSITE" id="PS51898">
    <property type="entry name" value="TYR_RECOMBINASE"/>
    <property type="match status" value="1"/>
</dbReference>
<dbReference type="SUPFAM" id="SSF56349">
    <property type="entry name" value="DNA breaking-rejoining enzymes"/>
    <property type="match status" value="1"/>
</dbReference>
<keyword evidence="4" id="KW-0233">DNA recombination</keyword>
<dbReference type="Pfam" id="PF13495">
    <property type="entry name" value="Phage_int_SAM_4"/>
    <property type="match status" value="1"/>
</dbReference>
<reference evidence="6 7" key="1">
    <citation type="submission" date="2021-03" db="EMBL/GenBank/DDBJ databases">
        <authorList>
            <person name="Grouzdev D.S."/>
        </authorList>
    </citation>
    <scope>NUCLEOTIDE SEQUENCE [LARGE SCALE GENOMIC DNA]</scope>
    <source>
        <strain evidence="6 7">M50-1</strain>
    </source>
</reference>
<gene>
    <name evidence="6" type="ORF">EYB53_024535</name>
</gene>
<feature type="domain" description="Tyr recombinase" evidence="5">
    <location>
        <begin position="98"/>
        <end position="281"/>
    </location>
</feature>
<evidence type="ECO:0000313" key="7">
    <source>
        <dbReference type="Proteomes" id="UP001193081"/>
    </source>
</evidence>
<dbReference type="Proteomes" id="UP001193081">
    <property type="component" value="Unassembled WGS sequence"/>
</dbReference>
<dbReference type="InterPro" id="IPR010998">
    <property type="entry name" value="Integrase_recombinase_N"/>
</dbReference>
<dbReference type="RefSeq" id="WP_135482118.1">
    <property type="nucleotide sequence ID" value="NZ_SIJK02000111.1"/>
</dbReference>
<keyword evidence="7" id="KW-1185">Reference proteome</keyword>
<dbReference type="InterPro" id="IPR002104">
    <property type="entry name" value="Integrase_catalytic"/>
</dbReference>
<accession>A0ABS4DHM1</accession>
<dbReference type="Gene3D" id="1.10.443.10">
    <property type="entry name" value="Intergrase catalytic core"/>
    <property type="match status" value="1"/>
</dbReference>
<evidence type="ECO:0000256" key="3">
    <source>
        <dbReference type="ARBA" id="ARBA00023125"/>
    </source>
</evidence>
<evidence type="ECO:0000259" key="5">
    <source>
        <dbReference type="PROSITE" id="PS51898"/>
    </source>
</evidence>
<dbReference type="PANTHER" id="PTHR30349:SF64">
    <property type="entry name" value="PROPHAGE INTEGRASE INTD-RELATED"/>
    <property type="match status" value="1"/>
</dbReference>
<dbReference type="InterPro" id="IPR050090">
    <property type="entry name" value="Tyrosine_recombinase_XerCD"/>
</dbReference>
<proteinExistence type="inferred from homology"/>
<dbReference type="InterPro" id="IPR013762">
    <property type="entry name" value="Integrase-like_cat_sf"/>
</dbReference>
<evidence type="ECO:0000313" key="6">
    <source>
        <dbReference type="EMBL" id="MBP1468899.1"/>
    </source>
</evidence>
<organism evidence="6 7">
    <name type="scientific">Candidatus Chloroploca mongolica</name>
    <dbReference type="NCBI Taxonomy" id="2528176"/>
    <lineage>
        <taxon>Bacteria</taxon>
        <taxon>Bacillati</taxon>
        <taxon>Chloroflexota</taxon>
        <taxon>Chloroflexia</taxon>
        <taxon>Chloroflexales</taxon>
        <taxon>Chloroflexineae</taxon>
        <taxon>Oscillochloridaceae</taxon>
        <taxon>Candidatus Chloroploca</taxon>
    </lineage>
</organism>
<comment type="similarity">
    <text evidence="1">Belongs to the 'phage' integrase family.</text>
</comment>
<keyword evidence="3" id="KW-0238">DNA-binding</keyword>
<evidence type="ECO:0000256" key="1">
    <source>
        <dbReference type="ARBA" id="ARBA00008857"/>
    </source>
</evidence>
<dbReference type="Gene3D" id="1.10.150.130">
    <property type="match status" value="1"/>
</dbReference>
<sequence length="289" mass="32453">MTPLRRRMIEDMQLRGLSERTQETSTRAVRQLAEHDGVSPDQLTEEEVRQSFIVLHTEKRLARASCTIALCAITFFSERTLPRQWAMLDVVRPAKGQKLPVVLRPEEVGKIIGLIRLPPYRVCLSLIASCGRRLLEGVRLQVPQIDRGRMQLHIQAGKGKKDRSVPLPPRLLPLLRRHWCPHRNPVWLVPSPGRRGEERATATGPMEERSLQKAFRLAVAEAGIHTSASVHTVRHAWATHLLENGVNLHLIQVWLGHSSPTTTTISTHLTRTAEQQADAALEAFTAGLS</sequence>
<name>A0ABS4DHM1_9CHLR</name>
<dbReference type="InterPro" id="IPR004107">
    <property type="entry name" value="Integrase_SAM-like_N"/>
</dbReference>
<dbReference type="EMBL" id="SIJK02000111">
    <property type="protein sequence ID" value="MBP1468899.1"/>
    <property type="molecule type" value="Genomic_DNA"/>
</dbReference>
<dbReference type="InterPro" id="IPR011010">
    <property type="entry name" value="DNA_brk_join_enz"/>
</dbReference>